<proteinExistence type="predicted"/>
<dbReference type="AlphaFoldDB" id="A0A852TB57"/>
<sequence length="66" mass="8035">MLIKWILLTDLVIKGIEVIRMTLNIFFISVTFKRHKESLQEAERNEMIEKLYEQNKERQLSVYHLL</sequence>
<comment type="caution">
    <text evidence="1">The sequence shown here is derived from an EMBL/GenBank/DDBJ whole genome shotgun (WGS) entry which is preliminary data.</text>
</comment>
<evidence type="ECO:0000313" key="1">
    <source>
        <dbReference type="EMBL" id="NYE05125.1"/>
    </source>
</evidence>
<dbReference type="InterPro" id="IPR012655">
    <property type="entry name" value="YrzI"/>
</dbReference>
<evidence type="ECO:0000313" key="2">
    <source>
        <dbReference type="Proteomes" id="UP000548423"/>
    </source>
</evidence>
<organism evidence="1 2">
    <name type="scientific">Neobacillus niacini</name>
    <dbReference type="NCBI Taxonomy" id="86668"/>
    <lineage>
        <taxon>Bacteria</taxon>
        <taxon>Bacillati</taxon>
        <taxon>Bacillota</taxon>
        <taxon>Bacilli</taxon>
        <taxon>Bacillales</taxon>
        <taxon>Bacillaceae</taxon>
        <taxon>Neobacillus</taxon>
    </lineage>
</organism>
<dbReference type="EMBL" id="JACCBX010000003">
    <property type="protein sequence ID" value="NYE05125.1"/>
    <property type="molecule type" value="Genomic_DNA"/>
</dbReference>
<dbReference type="Proteomes" id="UP000548423">
    <property type="component" value="Unassembled WGS sequence"/>
</dbReference>
<protein>
    <submittedName>
        <fullName evidence="1">Uncharacterized protein (TIGR02413 family)</fullName>
    </submittedName>
</protein>
<gene>
    <name evidence="1" type="ORF">F4694_001874</name>
</gene>
<reference evidence="2" key="1">
    <citation type="submission" date="2020-07" db="EMBL/GenBank/DDBJ databases">
        <authorList>
            <person name="Partida-Martinez L."/>
            <person name="Huntemann M."/>
            <person name="Clum A."/>
            <person name="Wang J."/>
            <person name="Palaniappan K."/>
            <person name="Ritter S."/>
            <person name="Chen I.-M."/>
            <person name="Stamatis D."/>
            <person name="Reddy T."/>
            <person name="O'Malley R."/>
            <person name="Daum C."/>
            <person name="Shapiro N."/>
            <person name="Ivanova N."/>
            <person name="Kyrpides N."/>
            <person name="Woyke T."/>
        </authorList>
    </citation>
    <scope>NUCLEOTIDE SEQUENCE [LARGE SCALE GENOMIC DNA]</scope>
    <source>
        <strain evidence="2">AT2.8</strain>
    </source>
</reference>
<reference evidence="2" key="2">
    <citation type="submission" date="2020-08" db="EMBL/GenBank/DDBJ databases">
        <title>The Agave Microbiome: Exploring the role of microbial communities in plant adaptations to desert environments.</title>
        <authorList>
            <person name="Partida-Martinez L.P."/>
        </authorList>
    </citation>
    <scope>NUCLEOTIDE SEQUENCE [LARGE SCALE GENOMIC DNA]</scope>
    <source>
        <strain evidence="2">AT2.8</strain>
    </source>
</reference>
<dbReference type="Pfam" id="PF09501">
    <property type="entry name" value="Bac_small_YrzI"/>
    <property type="match status" value="1"/>
</dbReference>
<name>A0A852TB57_9BACI</name>
<accession>A0A852TB57</accession>